<dbReference type="Pfam" id="PF12974">
    <property type="entry name" value="Phosphonate-bd"/>
    <property type="match status" value="1"/>
</dbReference>
<accession>A0A5K7ZPN5</accession>
<dbReference type="SUPFAM" id="SSF53850">
    <property type="entry name" value="Periplasmic binding protein-like II"/>
    <property type="match status" value="1"/>
</dbReference>
<keyword evidence="2" id="KW-0732">Signal</keyword>
<dbReference type="NCBIfam" id="TIGR01098">
    <property type="entry name" value="3A0109s03R"/>
    <property type="match status" value="1"/>
</dbReference>
<evidence type="ECO:0000313" key="4">
    <source>
        <dbReference type="Proteomes" id="UP000425960"/>
    </source>
</evidence>
<reference evidence="3 4" key="1">
    <citation type="submission" date="2019-11" db="EMBL/GenBank/DDBJ databases">
        <title>Comparative genomics of hydrocarbon-degrading Desulfosarcina strains.</title>
        <authorList>
            <person name="Watanabe M."/>
            <person name="Kojima H."/>
            <person name="Fukui M."/>
        </authorList>
    </citation>
    <scope>NUCLEOTIDE SEQUENCE [LARGE SCALE GENOMIC DNA]</scope>
    <source>
        <strain evidence="3 4">28bB2T</strain>
    </source>
</reference>
<evidence type="ECO:0000256" key="2">
    <source>
        <dbReference type="ARBA" id="ARBA00022729"/>
    </source>
</evidence>
<dbReference type="RefSeq" id="WP_197910485.1">
    <property type="nucleotide sequence ID" value="NZ_AP021876.1"/>
</dbReference>
<dbReference type="PANTHER" id="PTHR35841:SF1">
    <property type="entry name" value="PHOSPHONATES-BINDING PERIPLASMIC PROTEIN"/>
    <property type="match status" value="1"/>
</dbReference>
<dbReference type="GO" id="GO:0055085">
    <property type="term" value="P:transmembrane transport"/>
    <property type="evidence" value="ECO:0007669"/>
    <property type="project" value="InterPro"/>
</dbReference>
<dbReference type="InterPro" id="IPR005770">
    <property type="entry name" value="PhnD"/>
</dbReference>
<gene>
    <name evidence="3" type="ORF">DSCO28_32030</name>
</gene>
<dbReference type="Gene3D" id="3.40.190.10">
    <property type="entry name" value="Periplasmic binding protein-like II"/>
    <property type="match status" value="2"/>
</dbReference>
<evidence type="ECO:0000313" key="3">
    <source>
        <dbReference type="EMBL" id="BBO82637.1"/>
    </source>
</evidence>
<comment type="similarity">
    <text evidence="1">Belongs to the phosphate/phosphite/phosphonate binding protein family.</text>
</comment>
<dbReference type="CDD" id="cd13571">
    <property type="entry name" value="PBP2_PnhD_1"/>
    <property type="match status" value="1"/>
</dbReference>
<dbReference type="AlphaFoldDB" id="A0A5K7ZPN5"/>
<dbReference type="PANTHER" id="PTHR35841">
    <property type="entry name" value="PHOSPHONATES-BINDING PERIPLASMIC PROTEIN"/>
    <property type="match status" value="1"/>
</dbReference>
<protein>
    <submittedName>
        <fullName evidence="3">Phosphonate ABC transporter substrate-binding protein</fullName>
    </submittedName>
</protein>
<organism evidence="3 4">
    <name type="scientific">Desulfosarcina ovata subsp. sediminis</name>
    <dbReference type="NCBI Taxonomy" id="885957"/>
    <lineage>
        <taxon>Bacteria</taxon>
        <taxon>Pseudomonadati</taxon>
        <taxon>Thermodesulfobacteriota</taxon>
        <taxon>Desulfobacteria</taxon>
        <taxon>Desulfobacterales</taxon>
        <taxon>Desulfosarcinaceae</taxon>
        <taxon>Desulfosarcina</taxon>
    </lineage>
</organism>
<dbReference type="GO" id="GO:0043190">
    <property type="term" value="C:ATP-binding cassette (ABC) transporter complex"/>
    <property type="evidence" value="ECO:0007669"/>
    <property type="project" value="InterPro"/>
</dbReference>
<dbReference type="Proteomes" id="UP000425960">
    <property type="component" value="Chromosome"/>
</dbReference>
<name>A0A5K7ZPN5_9BACT</name>
<dbReference type="KEGG" id="dov:DSCO28_32030"/>
<sequence length="318" mass="35453">MRLLHHVLRLFVIPLLISVMFPASIVSGDEGMREIDKPPVPIDFTDVIAKPDSPASRATLRIAVAAMISPKYTYRYYISLLTLIGERMDRTVTFVQKKTYSQVNAMLKQKELDVAFVCSGPYVRGREDFGMQIIAVPICHGKTVYYANFIVSRKSGLASLADLRGKTFAFTDPLSNTGYLVPTYYLAVRGETPETFFGKTFFTYSHDNSIQAVADGLADGAAVDSLIYEFMQAAHPSATAETIVIEKSPPYGIPPVVVHPAMDPAIKKKLKTIFLSIHQDQAGKTILASLKIDRFTEGDPEQYTTVRKLQRFLESNRR</sequence>
<proteinExistence type="inferred from homology"/>
<dbReference type="EMBL" id="AP021876">
    <property type="protein sequence ID" value="BBO82637.1"/>
    <property type="molecule type" value="Genomic_DNA"/>
</dbReference>
<evidence type="ECO:0000256" key="1">
    <source>
        <dbReference type="ARBA" id="ARBA00007162"/>
    </source>
</evidence>